<comment type="caution">
    <text evidence="1">The sequence shown here is derived from an EMBL/GenBank/DDBJ whole genome shotgun (WGS) entry which is preliminary data.</text>
</comment>
<dbReference type="EMBL" id="JACCBJ010000001">
    <property type="protein sequence ID" value="NYD75656.1"/>
    <property type="molecule type" value="Genomic_DNA"/>
</dbReference>
<protein>
    <recommendedName>
        <fullName evidence="3">Transposase</fullName>
    </recommendedName>
</protein>
<sequence length="65" mass="7359">MHHLGIGYQHRGTRILALADDNTVTVIALHTGEVLSTHLIDPARSYWRNNEKAPGRWPRATSRET</sequence>
<organism evidence="1 2">
    <name type="scientific">Leifsonia soli</name>
    <dbReference type="NCBI Taxonomy" id="582665"/>
    <lineage>
        <taxon>Bacteria</taxon>
        <taxon>Bacillati</taxon>
        <taxon>Actinomycetota</taxon>
        <taxon>Actinomycetes</taxon>
        <taxon>Micrococcales</taxon>
        <taxon>Microbacteriaceae</taxon>
        <taxon>Leifsonia</taxon>
    </lineage>
</organism>
<gene>
    <name evidence="1" type="ORF">BJ963_003175</name>
</gene>
<evidence type="ECO:0000313" key="2">
    <source>
        <dbReference type="Proteomes" id="UP000589620"/>
    </source>
</evidence>
<evidence type="ECO:0008006" key="3">
    <source>
        <dbReference type="Google" id="ProtNLM"/>
    </source>
</evidence>
<dbReference type="AlphaFoldDB" id="A0A852T1Z9"/>
<name>A0A852T1Z9_9MICO</name>
<keyword evidence="2" id="KW-1185">Reference proteome</keyword>
<dbReference type="Proteomes" id="UP000589620">
    <property type="component" value="Unassembled WGS sequence"/>
</dbReference>
<evidence type="ECO:0000313" key="1">
    <source>
        <dbReference type="EMBL" id="NYD75656.1"/>
    </source>
</evidence>
<reference evidence="1 2" key="1">
    <citation type="submission" date="2020-07" db="EMBL/GenBank/DDBJ databases">
        <title>Sequencing the genomes of 1000 actinobacteria strains.</title>
        <authorList>
            <person name="Klenk H.-P."/>
        </authorList>
    </citation>
    <scope>NUCLEOTIDE SEQUENCE [LARGE SCALE GENOMIC DNA]</scope>
    <source>
        <strain evidence="1 2">DSM 23871</strain>
    </source>
</reference>
<proteinExistence type="predicted"/>
<accession>A0A852T1Z9</accession>